<evidence type="ECO:0000313" key="3">
    <source>
        <dbReference type="EMBL" id="QSE96624.1"/>
    </source>
</evidence>
<sequence>MKSGIDILNKVTLKWRLVYIANAFLLAIGLTLLISFVIELKSLGWLALIFILSLALFILVYRPWKINAKRSSRWLDLSFGLAQNSSFLLVSEVADSSLIAQVQRKRISEILLANEDKIGWPASLKNGFIGLALFVISGLLLSLIDINSPSEINEREKGIEFISTDSVITDQALSIINQEVRINYPKYTKLATTTSENFSVTALEGSYITWTVTFSEKPKSLILEMNNGKQLPFKAEGGSYKLTSQLIASGFYKLIYTDINQKQYETELYQLIATPDKEPEVSIEGIDRFTVLEIDEPWKVQFTSKMSDDYGLDSTAIVATVSKGSGEAVKFREERMAFDKSLKVGGKRQSLSKSIDIAKLDMTPGDELYFYVEVFDYKRPKPNRNRTETYFVSIRDTTKIEFSLEGALGVDLMPEYFRSQRQIIIDTEKLVKQRGKIPKNDFNFTSNELGFDQKSLRLKYGQFMGEEFESGMTESESESAEADHDHDEEDPLAEYSHAHDSDNEHNLVPESEKKEDPLDEFKHDHEDPEEATLFTSSIKGKLRAAMNEMWDAELYLRLYQPEKSLPYQYKALELIKEIKNHARIYVHRIGFDPPPIKEDKRLSGDVKEVQTGTSTIESVTEKSYPAIEKAIFYIDELIKKELKAYESDIFKNAGNELAAIAIDQPGKHFMTLQLLQKLNLKQVDETILFSTLRKVQSELSKALPSEDELSPQNHSSEDRLTRAYLNQLTNSMNK</sequence>
<evidence type="ECO:0000256" key="2">
    <source>
        <dbReference type="SAM" id="Phobius"/>
    </source>
</evidence>
<feature type="compositionally biased region" description="Basic and acidic residues" evidence="1">
    <location>
        <begin position="496"/>
        <end position="526"/>
    </location>
</feature>
<evidence type="ECO:0000256" key="1">
    <source>
        <dbReference type="SAM" id="MobiDB-lite"/>
    </source>
</evidence>
<keyword evidence="2" id="KW-0472">Membrane</keyword>
<gene>
    <name evidence="3" type="ORF">JR347_13600</name>
</gene>
<dbReference type="Proteomes" id="UP000662783">
    <property type="component" value="Chromosome"/>
</dbReference>
<accession>A0A974ZZT0</accession>
<dbReference type="AlphaFoldDB" id="A0A974ZZT0"/>
<keyword evidence="2" id="KW-0812">Transmembrane</keyword>
<keyword evidence="4" id="KW-1185">Reference proteome</keyword>
<feature type="transmembrane region" description="Helical" evidence="2">
    <location>
        <begin position="44"/>
        <end position="64"/>
    </location>
</feature>
<dbReference type="EMBL" id="CP070608">
    <property type="protein sequence ID" value="QSE96624.1"/>
    <property type="molecule type" value="Genomic_DNA"/>
</dbReference>
<evidence type="ECO:0000313" key="4">
    <source>
        <dbReference type="Proteomes" id="UP000662783"/>
    </source>
</evidence>
<name>A0A974ZZT0_9BACT</name>
<protein>
    <recommendedName>
        <fullName evidence="5">Tryptophan-rich sensory protein</fullName>
    </recommendedName>
</protein>
<feature type="region of interest" description="Disordered" evidence="1">
    <location>
        <begin position="468"/>
        <end position="529"/>
    </location>
</feature>
<organism evidence="3 4">
    <name type="scientific">Fulvivirga lutea</name>
    <dbReference type="NCBI Taxonomy" id="2810512"/>
    <lineage>
        <taxon>Bacteria</taxon>
        <taxon>Pseudomonadati</taxon>
        <taxon>Bacteroidota</taxon>
        <taxon>Cytophagia</taxon>
        <taxon>Cytophagales</taxon>
        <taxon>Fulvivirgaceae</taxon>
        <taxon>Fulvivirga</taxon>
    </lineage>
</organism>
<keyword evidence="2" id="KW-1133">Transmembrane helix</keyword>
<dbReference type="KEGG" id="fuv:JR347_13600"/>
<feature type="compositionally biased region" description="Acidic residues" evidence="1">
    <location>
        <begin position="475"/>
        <end position="492"/>
    </location>
</feature>
<feature type="transmembrane region" description="Helical" evidence="2">
    <location>
        <begin position="17"/>
        <end position="38"/>
    </location>
</feature>
<evidence type="ECO:0008006" key="5">
    <source>
        <dbReference type="Google" id="ProtNLM"/>
    </source>
</evidence>
<reference evidence="3" key="1">
    <citation type="submission" date="2021-02" db="EMBL/GenBank/DDBJ databases">
        <title>Fulvivirga sp. S481 isolated from sea water.</title>
        <authorList>
            <person name="Bae S.S."/>
            <person name="Baek K."/>
        </authorList>
    </citation>
    <scope>NUCLEOTIDE SEQUENCE</scope>
    <source>
        <strain evidence="3">S481</strain>
    </source>
</reference>
<dbReference type="RefSeq" id="WP_205721138.1">
    <property type="nucleotide sequence ID" value="NZ_CP070608.1"/>
</dbReference>
<feature type="transmembrane region" description="Helical" evidence="2">
    <location>
        <begin position="127"/>
        <end position="144"/>
    </location>
</feature>
<proteinExistence type="predicted"/>